<dbReference type="PANTHER" id="PTHR38589">
    <property type="entry name" value="BLR0621 PROTEIN"/>
    <property type="match status" value="1"/>
</dbReference>
<proteinExistence type="predicted"/>
<dbReference type="PANTHER" id="PTHR38589:SF1">
    <property type="entry name" value="BLR0621 PROTEIN"/>
    <property type="match status" value="1"/>
</dbReference>
<dbReference type="Proteomes" id="UP000808337">
    <property type="component" value="Unassembled WGS sequence"/>
</dbReference>
<name>A0A9D7XRB7_9BACT</name>
<protein>
    <submittedName>
        <fullName evidence="1">Uncharacterized protein</fullName>
    </submittedName>
</protein>
<comment type="caution">
    <text evidence="1">The sequence shown here is derived from an EMBL/GenBank/DDBJ whole genome shotgun (WGS) entry which is preliminary data.</text>
</comment>
<reference evidence="1 2" key="1">
    <citation type="submission" date="2020-10" db="EMBL/GenBank/DDBJ databases">
        <title>Connecting structure to function with the recovery of over 1000 high-quality activated sludge metagenome-assembled genomes encoding full-length rRNA genes using long-read sequencing.</title>
        <authorList>
            <person name="Singleton C.M."/>
            <person name="Petriglieri F."/>
            <person name="Kristensen J.M."/>
            <person name="Kirkegaard R.H."/>
            <person name="Michaelsen T.Y."/>
            <person name="Andersen M.H."/>
            <person name="Karst S.M."/>
            <person name="Dueholm M.S."/>
            <person name="Nielsen P.H."/>
            <person name="Albertsen M."/>
        </authorList>
    </citation>
    <scope>NUCLEOTIDE SEQUENCE [LARGE SCALE GENOMIC DNA]</scope>
    <source>
        <strain evidence="1">Ribe_18-Q3-R11-54_MAXAC.273</strain>
    </source>
</reference>
<organism evidence="1 2">
    <name type="scientific">Candidatus Opimibacter skivensis</name>
    <dbReference type="NCBI Taxonomy" id="2982028"/>
    <lineage>
        <taxon>Bacteria</taxon>
        <taxon>Pseudomonadati</taxon>
        <taxon>Bacteroidota</taxon>
        <taxon>Saprospiria</taxon>
        <taxon>Saprospirales</taxon>
        <taxon>Saprospiraceae</taxon>
        <taxon>Candidatus Opimibacter</taxon>
    </lineage>
</organism>
<evidence type="ECO:0000313" key="1">
    <source>
        <dbReference type="EMBL" id="MBK9983891.1"/>
    </source>
</evidence>
<dbReference type="EMBL" id="JADKGY010000029">
    <property type="protein sequence ID" value="MBK9983891.1"/>
    <property type="molecule type" value="Genomic_DNA"/>
</dbReference>
<dbReference type="AlphaFoldDB" id="A0A9D7XRB7"/>
<sequence length="215" mass="24552">MSFFKIKLAPLCLSLLLLFGILLPSCYPSNKKTKLSPSKSGLEAEIIKEPIKTTQIIIASSNNDNFFEGNLRGMELIEDKWMLTFDSIPCTYGKKGLAKADQKIEGDLKTPSGTFQIGSAFGYKHNLESDINFIELSDHDYWVNDTLSDMYNKFVSYLPEGISAEKMKRSDYLYEYGIIIKYNTQPIVKGKESAIFIHVERKRSSYGWLHRDFSK</sequence>
<accession>A0A9D7XRB7</accession>
<gene>
    <name evidence="1" type="ORF">IPP15_16240</name>
</gene>
<evidence type="ECO:0000313" key="2">
    <source>
        <dbReference type="Proteomes" id="UP000808337"/>
    </source>
</evidence>